<reference evidence="1" key="1">
    <citation type="submission" date="2021-12" db="EMBL/GenBank/DDBJ databases">
        <authorList>
            <person name="Zaccaron A."/>
            <person name="Stergiopoulos I."/>
        </authorList>
    </citation>
    <scope>NUCLEOTIDE SEQUENCE</scope>
    <source>
        <strain evidence="1">Race5_Kim</strain>
    </source>
</reference>
<name>A0A9Q8PF20_PASFU</name>
<gene>
    <name evidence="1" type="ORF">CLAFUR5_11234</name>
</gene>
<keyword evidence="2" id="KW-1185">Reference proteome</keyword>
<evidence type="ECO:0000313" key="1">
    <source>
        <dbReference type="EMBL" id="UJO21270.1"/>
    </source>
</evidence>
<reference evidence="1" key="2">
    <citation type="journal article" date="2022" name="Microb. Genom.">
        <title>A chromosome-scale genome assembly of the tomato pathogen Cladosporium fulvum reveals a compartmentalized genome architecture and the presence of a dispensable chromosome.</title>
        <authorList>
            <person name="Zaccaron A.Z."/>
            <person name="Chen L.H."/>
            <person name="Samaras A."/>
            <person name="Stergiopoulos I."/>
        </authorList>
    </citation>
    <scope>NUCLEOTIDE SEQUENCE</scope>
    <source>
        <strain evidence="1">Race5_Kim</strain>
    </source>
</reference>
<proteinExistence type="predicted"/>
<dbReference type="Proteomes" id="UP000756132">
    <property type="component" value="Chromosome 8"/>
</dbReference>
<dbReference type="KEGG" id="ffu:CLAFUR5_11234"/>
<dbReference type="GeneID" id="71991112"/>
<protein>
    <submittedName>
        <fullName evidence="1">Uncharacterized protein</fullName>
    </submittedName>
</protein>
<organism evidence="1 2">
    <name type="scientific">Passalora fulva</name>
    <name type="common">Tomato leaf mold</name>
    <name type="synonym">Cladosporium fulvum</name>
    <dbReference type="NCBI Taxonomy" id="5499"/>
    <lineage>
        <taxon>Eukaryota</taxon>
        <taxon>Fungi</taxon>
        <taxon>Dikarya</taxon>
        <taxon>Ascomycota</taxon>
        <taxon>Pezizomycotina</taxon>
        <taxon>Dothideomycetes</taxon>
        <taxon>Dothideomycetidae</taxon>
        <taxon>Mycosphaerellales</taxon>
        <taxon>Mycosphaerellaceae</taxon>
        <taxon>Fulvia</taxon>
    </lineage>
</organism>
<dbReference type="AlphaFoldDB" id="A0A9Q8PF20"/>
<dbReference type="RefSeq" id="XP_047765636.1">
    <property type="nucleotide sequence ID" value="XM_047910382.1"/>
</dbReference>
<sequence>MAHQQAQDDLDGFNAVHRLRLERKANKRRRLQLGGVMKASEARAATEQRIEDDLAILKRKTAYAEQADYRHRLATIRRIWQPRYELRGMKSAFRGNIVNHMCVIDEIRAFEWA</sequence>
<dbReference type="EMBL" id="CP090170">
    <property type="protein sequence ID" value="UJO21270.1"/>
    <property type="molecule type" value="Genomic_DNA"/>
</dbReference>
<evidence type="ECO:0000313" key="2">
    <source>
        <dbReference type="Proteomes" id="UP000756132"/>
    </source>
</evidence>
<accession>A0A9Q8PF20</accession>